<evidence type="ECO:0000313" key="5">
    <source>
        <dbReference type="Proteomes" id="UP000000305"/>
    </source>
</evidence>
<feature type="compositionally biased region" description="Basic and acidic residues" evidence="2">
    <location>
        <begin position="560"/>
        <end position="572"/>
    </location>
</feature>
<sequence>MEEGQVHTMIMLDEQLLMDSGTVSEESDKNNQTQDSFETFNTEDIEQSGLQKQSQPEMVVLTCHDAEELGIKLDLFDQHVEKESQADIQAELHSLTDAKVLPLDLVDQHVEKESQADIQAELHSLTDAKVLPLDLVDQHVEKESQADIQAELHSLTDEKVLPMETKNAVVNTREKVPKEDEEKNMTTVSLDAVLQQLGGESDSSAYQLISNRIKALFNLHEDYPSGVSIMPNTVDGDTVLCFTLPVCTADALQAQMLSGNIPKEIEIPPIPFSTNAGSVIASPANSASPSSLFTATRRVFNSPKKPLGGIENPIQLILKGNSLFSHQPLNPIELKDINAVLEQNRQAILSEEGEEVPSSSEEDGKWRVLYDPKTITRIIYPIETPGELKKTPKTKVGRGNGEGSSPRCQKGSTHKRKLFDAEESFCPSPQRHAETPKLMLSNFLEEKVCAEGQKDTKRRRCTIETNDELVPLNSSLKVIPREELERIVMAYDDLMSDMEKQLNQLKERAETLKRVVISLGVKSESRRSSTTPTAGRGKGQGQSPGGKGSKRKLMPVMQVDEGKTSGSKDRYPLHNAEQPGKLRFVQSSTSVAILSLSLIFIALKGSINK</sequence>
<proteinExistence type="predicted"/>
<dbReference type="PANTHER" id="PTHR16116">
    <property type="entry name" value="ZINC FINGER PROTEIN 839"/>
    <property type="match status" value="1"/>
</dbReference>
<feature type="region of interest" description="Disordered" evidence="2">
    <location>
        <begin position="389"/>
        <end position="414"/>
    </location>
</feature>
<name>E9HVW9_DAPPU</name>
<organism evidence="4 5">
    <name type="scientific">Daphnia pulex</name>
    <name type="common">Water flea</name>
    <dbReference type="NCBI Taxonomy" id="6669"/>
    <lineage>
        <taxon>Eukaryota</taxon>
        <taxon>Metazoa</taxon>
        <taxon>Ecdysozoa</taxon>
        <taxon>Arthropoda</taxon>
        <taxon>Crustacea</taxon>
        <taxon>Branchiopoda</taxon>
        <taxon>Diplostraca</taxon>
        <taxon>Cladocera</taxon>
        <taxon>Anomopoda</taxon>
        <taxon>Daphniidae</taxon>
        <taxon>Daphnia</taxon>
    </lineage>
</organism>
<feature type="compositionally biased region" description="Gly residues" evidence="2">
    <location>
        <begin position="536"/>
        <end position="547"/>
    </location>
</feature>
<dbReference type="Proteomes" id="UP000000305">
    <property type="component" value="Unassembled WGS sequence"/>
</dbReference>
<feature type="coiled-coil region" evidence="1">
    <location>
        <begin position="481"/>
        <end position="515"/>
    </location>
</feature>
<dbReference type="KEGG" id="dpx:DAPPUDRAFT_267039"/>
<accession>E9HVW9</accession>
<evidence type="ECO:0000313" key="4">
    <source>
        <dbReference type="EMBL" id="EFX64114.1"/>
    </source>
</evidence>
<dbReference type="EMBL" id="GL732879">
    <property type="protein sequence ID" value="EFX64114.1"/>
    <property type="molecule type" value="Genomic_DNA"/>
</dbReference>
<dbReference type="EMBL" id="GL732879">
    <property type="protein sequence ID" value="EFX64113.1"/>
    <property type="molecule type" value="Genomic_DNA"/>
</dbReference>
<reference evidence="4 5" key="1">
    <citation type="journal article" date="2011" name="Science">
        <title>The ecoresponsive genome of Daphnia pulex.</title>
        <authorList>
            <person name="Colbourne J.K."/>
            <person name="Pfrender M.E."/>
            <person name="Gilbert D."/>
            <person name="Thomas W.K."/>
            <person name="Tucker A."/>
            <person name="Oakley T.H."/>
            <person name="Tokishita S."/>
            <person name="Aerts A."/>
            <person name="Arnold G.J."/>
            <person name="Basu M.K."/>
            <person name="Bauer D.J."/>
            <person name="Caceres C.E."/>
            <person name="Carmel L."/>
            <person name="Casola C."/>
            <person name="Choi J.H."/>
            <person name="Detter J.C."/>
            <person name="Dong Q."/>
            <person name="Dusheyko S."/>
            <person name="Eads B.D."/>
            <person name="Frohlich T."/>
            <person name="Geiler-Samerotte K.A."/>
            <person name="Gerlach D."/>
            <person name="Hatcher P."/>
            <person name="Jogdeo S."/>
            <person name="Krijgsveld J."/>
            <person name="Kriventseva E.V."/>
            <person name="Kultz D."/>
            <person name="Laforsch C."/>
            <person name="Lindquist E."/>
            <person name="Lopez J."/>
            <person name="Manak J.R."/>
            <person name="Muller J."/>
            <person name="Pangilinan J."/>
            <person name="Patwardhan R.P."/>
            <person name="Pitluck S."/>
            <person name="Pritham E.J."/>
            <person name="Rechtsteiner A."/>
            <person name="Rho M."/>
            <person name="Rogozin I.B."/>
            <person name="Sakarya O."/>
            <person name="Salamov A."/>
            <person name="Schaack S."/>
            <person name="Shapiro H."/>
            <person name="Shiga Y."/>
            <person name="Skalitzky C."/>
            <person name="Smith Z."/>
            <person name="Souvorov A."/>
            <person name="Sung W."/>
            <person name="Tang Z."/>
            <person name="Tsuchiya D."/>
            <person name="Tu H."/>
            <person name="Vos H."/>
            <person name="Wang M."/>
            <person name="Wolf Y.I."/>
            <person name="Yamagata H."/>
            <person name="Yamada T."/>
            <person name="Ye Y."/>
            <person name="Shaw J.R."/>
            <person name="Andrews J."/>
            <person name="Crease T.J."/>
            <person name="Tang H."/>
            <person name="Lucas S.M."/>
            <person name="Robertson H.M."/>
            <person name="Bork P."/>
            <person name="Koonin E.V."/>
            <person name="Zdobnov E.M."/>
            <person name="Grigoriev I.V."/>
            <person name="Lynch M."/>
            <person name="Boore J.L."/>
        </authorList>
    </citation>
    <scope>NUCLEOTIDE SEQUENCE [LARGE SCALE GENOMIC DNA]</scope>
</reference>
<dbReference type="InterPro" id="IPR039946">
    <property type="entry name" value="ZN839"/>
</dbReference>
<dbReference type="AlphaFoldDB" id="E9HVW9"/>
<feature type="region of interest" description="Disordered" evidence="2">
    <location>
        <begin position="522"/>
        <end position="575"/>
    </location>
</feature>
<keyword evidence="5" id="KW-1185">Reference proteome</keyword>
<gene>
    <name evidence="4" type="ORF">DAPPUDRAFT_267039</name>
    <name evidence="3" type="ORF">DAPPUDRAFT_267042</name>
</gene>
<protein>
    <submittedName>
        <fullName evidence="4">Uncharacterized protein</fullName>
    </submittedName>
</protein>
<evidence type="ECO:0000256" key="2">
    <source>
        <dbReference type="SAM" id="MobiDB-lite"/>
    </source>
</evidence>
<dbReference type="KEGG" id="dpx:DAPPUDRAFT_267042"/>
<keyword evidence="1" id="KW-0175">Coiled coil</keyword>
<dbReference type="PANTHER" id="PTHR16116:SF5">
    <property type="entry name" value="ZINC FINGER PROTEIN 839"/>
    <property type="match status" value="1"/>
</dbReference>
<evidence type="ECO:0000256" key="1">
    <source>
        <dbReference type="SAM" id="Coils"/>
    </source>
</evidence>
<dbReference type="HOGENOM" id="CLU_448551_0_0_1"/>
<evidence type="ECO:0000313" key="3">
    <source>
        <dbReference type="EMBL" id="EFX64113.1"/>
    </source>
</evidence>